<protein>
    <submittedName>
        <fullName evidence="3">Uncharacterized protein</fullName>
    </submittedName>
</protein>
<feature type="region of interest" description="Disordered" evidence="1">
    <location>
        <begin position="528"/>
        <end position="557"/>
    </location>
</feature>
<name>A0A8S0WF07_CYCAE</name>
<sequence>MPLKAPVLGGIALGIFCGRTLGEVAPEAPSRHVQTSFSSTEEWNFNQTPSPNITSHWIFDNVNSLLQHWPNTRLRNGHTIVPGLIAPGTLLYHATTTHAIPTVPEWVATDPDHSYVYCHSPPVTGGDTGGEDGAMNKDTEDRDKGCWHLTLTPTRPLKVLYFDGSSAAKMWGGPMDSQDLLVWGRVRKERTFDERGRIEGLCKWGRGMGVDGFVRMQGDFEVMFCDFSAGLSVVSFLKLPSVDGGFFPYPTPSAAAFRLLEAGSWHNHFPGENRVRLDYSRLVSFYDTELFPSLQTIRAGHERWDHRLEGISKEDVDTLRVELERVMEGEWGTTKSDVDWQAVFSVVSTRHAERLEILRYLLRSLSTAPQDETLAGLKQVHRQLTATLRPYLLHSVRPPPRAQASDLEWAVPAWVHCSTTHTRAVEMNPQLTRSERLLSRAVRDTSKEICRVLVGMWAEGKIHVLDIEENPVSNLRGTSLKKLVENWKTKIEGLIAWLDWSVWARCEPACSYEEMCYMPQWPFFKHMPPGPTPDNPNKTEGVVRDRSSPDDDWDRPVPRCIRRIEPFGV</sequence>
<keyword evidence="4" id="KW-1185">Reference proteome</keyword>
<organism evidence="3 4">
    <name type="scientific">Cyclocybe aegerita</name>
    <name type="common">Black poplar mushroom</name>
    <name type="synonym">Agrocybe aegerita</name>
    <dbReference type="NCBI Taxonomy" id="1973307"/>
    <lineage>
        <taxon>Eukaryota</taxon>
        <taxon>Fungi</taxon>
        <taxon>Dikarya</taxon>
        <taxon>Basidiomycota</taxon>
        <taxon>Agaricomycotina</taxon>
        <taxon>Agaricomycetes</taxon>
        <taxon>Agaricomycetidae</taxon>
        <taxon>Agaricales</taxon>
        <taxon>Agaricineae</taxon>
        <taxon>Bolbitiaceae</taxon>
        <taxon>Cyclocybe</taxon>
    </lineage>
</organism>
<reference evidence="3 4" key="1">
    <citation type="submission" date="2020-01" db="EMBL/GenBank/DDBJ databases">
        <authorList>
            <person name="Gupta K D."/>
        </authorList>
    </citation>
    <scope>NUCLEOTIDE SEQUENCE [LARGE SCALE GENOMIC DNA]</scope>
</reference>
<dbReference type="AlphaFoldDB" id="A0A8S0WF07"/>
<gene>
    <name evidence="3" type="ORF">AAE3_LOCUS9696</name>
</gene>
<accession>A0A8S0WF07</accession>
<proteinExistence type="predicted"/>
<evidence type="ECO:0000256" key="1">
    <source>
        <dbReference type="SAM" id="MobiDB-lite"/>
    </source>
</evidence>
<feature type="compositionally biased region" description="Basic and acidic residues" evidence="1">
    <location>
        <begin position="541"/>
        <end position="557"/>
    </location>
</feature>
<evidence type="ECO:0000313" key="4">
    <source>
        <dbReference type="Proteomes" id="UP000467700"/>
    </source>
</evidence>
<feature type="signal peptide" evidence="2">
    <location>
        <begin position="1"/>
        <end position="22"/>
    </location>
</feature>
<evidence type="ECO:0000256" key="2">
    <source>
        <dbReference type="SAM" id="SignalP"/>
    </source>
</evidence>
<dbReference type="EMBL" id="CACVBS010000060">
    <property type="protein sequence ID" value="CAA7267480.1"/>
    <property type="molecule type" value="Genomic_DNA"/>
</dbReference>
<keyword evidence="2" id="KW-0732">Signal</keyword>
<dbReference type="InterPro" id="IPR038921">
    <property type="entry name" value="YOR389W-like"/>
</dbReference>
<comment type="caution">
    <text evidence="3">The sequence shown here is derived from an EMBL/GenBank/DDBJ whole genome shotgun (WGS) entry which is preliminary data.</text>
</comment>
<evidence type="ECO:0000313" key="3">
    <source>
        <dbReference type="EMBL" id="CAA7267480.1"/>
    </source>
</evidence>
<dbReference type="PANTHER" id="PTHR35204:SF1">
    <property type="entry name" value="ENTEROTOXIN"/>
    <property type="match status" value="1"/>
</dbReference>
<dbReference type="PANTHER" id="PTHR35204">
    <property type="entry name" value="YALI0A21131P"/>
    <property type="match status" value="1"/>
</dbReference>
<feature type="chain" id="PRO_5035762412" evidence="2">
    <location>
        <begin position="23"/>
        <end position="569"/>
    </location>
</feature>
<dbReference type="Proteomes" id="UP000467700">
    <property type="component" value="Unassembled WGS sequence"/>
</dbReference>
<dbReference type="OrthoDB" id="10261782at2759"/>